<feature type="transmembrane region" description="Helical" evidence="2">
    <location>
        <begin position="51"/>
        <end position="71"/>
    </location>
</feature>
<evidence type="ECO:0000256" key="2">
    <source>
        <dbReference type="SAM" id="Phobius"/>
    </source>
</evidence>
<keyword evidence="1" id="KW-0175">Coiled coil</keyword>
<sequence length="181" mass="21225">MDNFEKHIKNNKELFDEHKADRAKLWANIESELDKKPNSETKVVKLWQSPVFKIAAVIIVALGLFSLVTIATTNNTKENMLVNQELVDIDMHYKGLVSYQVKLVNSNTKLSQDEKKEFLLFMDELDEEYELLKLELHKNLDTERVLEAIVINYKKRIEIIENLLEQINDSNKMNENNEYVL</sequence>
<reference evidence="3" key="1">
    <citation type="submission" date="2024-05" db="EMBL/GenBank/DDBJ databases">
        <title>Pontimicrobium maritimus sp. nov., isolated form sea water.</title>
        <authorList>
            <person name="Muhammad N."/>
            <person name="Vuong T.Q."/>
            <person name="Han H.L."/>
            <person name="Kim S.-G."/>
        </authorList>
    </citation>
    <scope>NUCLEOTIDE SEQUENCE</scope>
    <source>
        <strain evidence="3">SW4</strain>
    </source>
</reference>
<keyword evidence="2" id="KW-0472">Membrane</keyword>
<proteinExistence type="predicted"/>
<gene>
    <name evidence="3" type="ORF">ABGB03_07215</name>
</gene>
<protein>
    <recommendedName>
        <fullName evidence="4">Anti-sigma factor</fullName>
    </recommendedName>
</protein>
<evidence type="ECO:0000313" key="3">
    <source>
        <dbReference type="EMBL" id="XBG62694.1"/>
    </source>
</evidence>
<name>A0AAU7BX50_9FLAO</name>
<dbReference type="EMBL" id="CP157199">
    <property type="protein sequence ID" value="XBG62694.1"/>
    <property type="molecule type" value="Genomic_DNA"/>
</dbReference>
<dbReference type="RefSeq" id="WP_347926095.1">
    <property type="nucleotide sequence ID" value="NZ_CP157199.1"/>
</dbReference>
<evidence type="ECO:0008006" key="4">
    <source>
        <dbReference type="Google" id="ProtNLM"/>
    </source>
</evidence>
<evidence type="ECO:0000256" key="1">
    <source>
        <dbReference type="SAM" id="Coils"/>
    </source>
</evidence>
<dbReference type="AlphaFoldDB" id="A0AAU7BX50"/>
<keyword evidence="2" id="KW-1133">Transmembrane helix</keyword>
<keyword evidence="2" id="KW-0812">Transmembrane</keyword>
<accession>A0AAU7BX50</accession>
<feature type="coiled-coil region" evidence="1">
    <location>
        <begin position="122"/>
        <end position="177"/>
    </location>
</feature>
<organism evidence="3">
    <name type="scientific">Pontimicrobium sp. SW4</name>
    <dbReference type="NCBI Taxonomy" id="3153519"/>
    <lineage>
        <taxon>Bacteria</taxon>
        <taxon>Pseudomonadati</taxon>
        <taxon>Bacteroidota</taxon>
        <taxon>Flavobacteriia</taxon>
        <taxon>Flavobacteriales</taxon>
        <taxon>Flavobacteriaceae</taxon>
        <taxon>Pontimicrobium</taxon>
    </lineage>
</organism>